<feature type="domain" description="TATA element modulatory factor 1 TATA binding" evidence="6">
    <location>
        <begin position="681"/>
        <end position="794"/>
    </location>
</feature>
<evidence type="ECO:0000256" key="1">
    <source>
        <dbReference type="ARBA" id="ARBA00004555"/>
    </source>
</evidence>
<feature type="compositionally biased region" description="Basic and acidic residues" evidence="5">
    <location>
        <begin position="539"/>
        <end position="548"/>
    </location>
</feature>
<dbReference type="PANTHER" id="PTHR46515:SF1">
    <property type="entry name" value="TATA ELEMENT MODULATORY FACTOR"/>
    <property type="match status" value="1"/>
</dbReference>
<evidence type="ECO:0000259" key="6">
    <source>
        <dbReference type="Pfam" id="PF12325"/>
    </source>
</evidence>
<feature type="coiled-coil region" evidence="4">
    <location>
        <begin position="694"/>
        <end position="794"/>
    </location>
</feature>
<dbReference type="Pfam" id="PF12329">
    <property type="entry name" value="TMF_DNA_bd"/>
    <property type="match status" value="1"/>
</dbReference>
<protein>
    <recommendedName>
        <fullName evidence="6">TATA element modulatory factor 1 TATA binding domain-containing protein</fullName>
    </recommendedName>
</protein>
<feature type="non-terminal residue" evidence="7">
    <location>
        <position position="1"/>
    </location>
</feature>
<accession>A0A6G1HZ77</accession>
<evidence type="ECO:0000313" key="7">
    <source>
        <dbReference type="EMBL" id="KAF2401363.1"/>
    </source>
</evidence>
<dbReference type="InterPro" id="IPR052602">
    <property type="entry name" value="Growth_transcription_reg"/>
</dbReference>
<dbReference type="Proteomes" id="UP000799640">
    <property type="component" value="Unassembled WGS sequence"/>
</dbReference>
<dbReference type="PANTHER" id="PTHR46515">
    <property type="entry name" value="TATA ELEMENT MODULATORY FACTOR TMF1"/>
    <property type="match status" value="1"/>
</dbReference>
<feature type="compositionally biased region" description="Basic and acidic residues" evidence="5">
    <location>
        <begin position="250"/>
        <end position="273"/>
    </location>
</feature>
<dbReference type="GO" id="GO:0005794">
    <property type="term" value="C:Golgi apparatus"/>
    <property type="evidence" value="ECO:0007669"/>
    <property type="project" value="UniProtKB-SubCell"/>
</dbReference>
<evidence type="ECO:0000313" key="8">
    <source>
        <dbReference type="Proteomes" id="UP000799640"/>
    </source>
</evidence>
<dbReference type="InterPro" id="IPR022092">
    <property type="entry name" value="TMF_DNA-bd"/>
</dbReference>
<evidence type="ECO:0000256" key="4">
    <source>
        <dbReference type="SAM" id="Coils"/>
    </source>
</evidence>
<feature type="region of interest" description="Disordered" evidence="5">
    <location>
        <begin position="630"/>
        <end position="651"/>
    </location>
</feature>
<evidence type="ECO:0000256" key="2">
    <source>
        <dbReference type="ARBA" id="ARBA00023034"/>
    </source>
</evidence>
<evidence type="ECO:0000256" key="3">
    <source>
        <dbReference type="ARBA" id="ARBA00023054"/>
    </source>
</evidence>
<keyword evidence="8" id="KW-1185">Reference proteome</keyword>
<evidence type="ECO:0000256" key="5">
    <source>
        <dbReference type="SAM" id="MobiDB-lite"/>
    </source>
</evidence>
<feature type="region of interest" description="Disordered" evidence="5">
    <location>
        <begin position="539"/>
        <end position="560"/>
    </location>
</feature>
<keyword evidence="2" id="KW-0333">Golgi apparatus</keyword>
<proteinExistence type="predicted"/>
<feature type="compositionally biased region" description="Polar residues" evidence="5">
    <location>
        <begin position="72"/>
        <end position="85"/>
    </location>
</feature>
<feature type="compositionally biased region" description="Polar residues" evidence="5">
    <location>
        <begin position="549"/>
        <end position="560"/>
    </location>
</feature>
<name>A0A6G1HZ77_9PEZI</name>
<keyword evidence="3 4" id="KW-0175">Coiled coil</keyword>
<gene>
    <name evidence="7" type="ORF">EJ06DRAFT_475551</name>
</gene>
<feature type="coiled-coil region" evidence="4">
    <location>
        <begin position="137"/>
        <end position="175"/>
    </location>
</feature>
<feature type="region of interest" description="Disordered" evidence="5">
    <location>
        <begin position="1"/>
        <end position="129"/>
    </location>
</feature>
<comment type="subcellular location">
    <subcellularLocation>
        <location evidence="1">Golgi apparatus</location>
    </subcellularLocation>
</comment>
<dbReference type="AlphaFoldDB" id="A0A6G1HZ77"/>
<dbReference type="InterPro" id="IPR022091">
    <property type="entry name" value="TMF_TATA-bd"/>
</dbReference>
<feature type="region of interest" description="Disordered" evidence="5">
    <location>
        <begin position="241"/>
        <end position="273"/>
    </location>
</feature>
<feature type="compositionally biased region" description="Basic and acidic residues" evidence="5">
    <location>
        <begin position="8"/>
        <end position="18"/>
    </location>
</feature>
<dbReference type="OrthoDB" id="74178at2759"/>
<reference evidence="7" key="1">
    <citation type="journal article" date="2020" name="Stud. Mycol.">
        <title>101 Dothideomycetes genomes: a test case for predicting lifestyles and emergence of pathogens.</title>
        <authorList>
            <person name="Haridas S."/>
            <person name="Albert R."/>
            <person name="Binder M."/>
            <person name="Bloem J."/>
            <person name="Labutti K."/>
            <person name="Salamov A."/>
            <person name="Andreopoulos B."/>
            <person name="Baker S."/>
            <person name="Barry K."/>
            <person name="Bills G."/>
            <person name="Bluhm B."/>
            <person name="Cannon C."/>
            <person name="Castanera R."/>
            <person name="Culley D."/>
            <person name="Daum C."/>
            <person name="Ezra D."/>
            <person name="Gonzalez J."/>
            <person name="Henrissat B."/>
            <person name="Kuo A."/>
            <person name="Liang C."/>
            <person name="Lipzen A."/>
            <person name="Lutzoni F."/>
            <person name="Magnuson J."/>
            <person name="Mondo S."/>
            <person name="Nolan M."/>
            <person name="Ohm R."/>
            <person name="Pangilinan J."/>
            <person name="Park H.-J."/>
            <person name="Ramirez L."/>
            <person name="Alfaro M."/>
            <person name="Sun H."/>
            <person name="Tritt A."/>
            <person name="Yoshinaga Y."/>
            <person name="Zwiers L.-H."/>
            <person name="Turgeon B."/>
            <person name="Goodwin S."/>
            <person name="Spatafora J."/>
            <person name="Crous P."/>
            <person name="Grigoriev I."/>
        </authorList>
    </citation>
    <scope>NUCLEOTIDE SEQUENCE</scope>
    <source>
        <strain evidence="7">CBS 262.69</strain>
    </source>
</reference>
<feature type="compositionally biased region" description="Low complexity" evidence="5">
    <location>
        <begin position="86"/>
        <end position="101"/>
    </location>
</feature>
<dbReference type="GO" id="GO:0005783">
    <property type="term" value="C:endoplasmic reticulum"/>
    <property type="evidence" value="ECO:0007669"/>
    <property type="project" value="TreeGrafter"/>
</dbReference>
<dbReference type="Pfam" id="PF12325">
    <property type="entry name" value="TMF_TATA_bd"/>
    <property type="match status" value="1"/>
</dbReference>
<organism evidence="7 8">
    <name type="scientific">Trichodelitschia bisporula</name>
    <dbReference type="NCBI Taxonomy" id="703511"/>
    <lineage>
        <taxon>Eukaryota</taxon>
        <taxon>Fungi</taxon>
        <taxon>Dikarya</taxon>
        <taxon>Ascomycota</taxon>
        <taxon>Pezizomycotina</taxon>
        <taxon>Dothideomycetes</taxon>
        <taxon>Dothideomycetes incertae sedis</taxon>
        <taxon>Phaeotrichales</taxon>
        <taxon>Phaeotrichaceae</taxon>
        <taxon>Trichodelitschia</taxon>
    </lineage>
</organism>
<sequence>SRASSRTRTNDRLQDRLAKAVVKGGESSKAKSRTSSEIPSRAESPALAPRTSMDSKGSGAVPEQSAAPGAQSLASEETSTEATNVESAEALPSEAPASDASKLLSVRPSSEFARPSFDSAFPDPAHLDTSQSLHRSASFLELELSRATEAHDEAARNYQEELHSHLERIDALQSKLAYLASSASASARTAMQEASPGTLEKRLAEKDEKIAQLLEEGQKLSKSEMLHLATIRKLKSRAQEVEQSNTQLKNKLDKAERDSLEHKERGREAEARENTLLDKIKTLTKAEHEVESLRRDNDLATKEIAQLRRQLADSARRAEDAEHKAQAEKAEQQMRIIAELNDELSNARIEKRLVEDRAKAEVKEIRDEAARQQERVRLSEVQLRGEIHNLEAKLELLRVQTEEVSSSSTSDSQAKLLRQIETLQTQYAVASENWQGIEGMLNSRLAALEKERDEIAKREADVRKKAREVNSKYRRLEEELEVVNDQCRELEVELLEQKTNATKLQTRLSSAEAAFMDAKAEQDRMREAFEHDAQAKLEEERTKWRHETASPTSIPQTPTDGQFLRAESLTASFPHRKTSSTNILGLHSRRSNVGNPEISPLMDHVRPVSRRTSGQNVHHVFVMRTPTEMSTPVRQDSGSSIPHTNGGTPSFSLAPSIDIGDDTIDMESASSPHRTVNELVSVSTAGAGPSVQLVERMSAAVRRLETEKAASREEMARLIAQRDEAREEVVSLMRELEAFKDDKDKVAELETQIQEMNKRYDAALLLLGEKSEECEELRNDVQDLKKIYRELVESTLK</sequence>
<dbReference type="EMBL" id="ML996693">
    <property type="protein sequence ID" value="KAF2401363.1"/>
    <property type="molecule type" value="Genomic_DNA"/>
</dbReference>